<name>A0A8T4GWY3_9EURY</name>
<dbReference type="Proteomes" id="UP000823736">
    <property type="component" value="Unassembled WGS sequence"/>
</dbReference>
<sequence>MNRREYLQSVGAVGVVPYADLSSVSDESIDAFCYIKRYEAGTVLSLSVPSGRGDYLSIHGWTANNDHIVHSPRLDEPNESDGDDDVYHFFNQEPIEDFEISITEDGFMETVETRDRCIGYNPHHTFLDGVEYLGEIDLLRIGVSDTSAHILYDLDSDYDAILWKTYDEERGEWVQHPDDAQDAIEGDSLCPPETKSPGFLRSKRLRAKGIVGQSIKPIPIIRDRQR</sequence>
<protein>
    <submittedName>
        <fullName evidence="1">Uncharacterized protein</fullName>
    </submittedName>
</protein>
<gene>
    <name evidence="1" type="ORF">J2753_001468</name>
</gene>
<dbReference type="AlphaFoldDB" id="A0A8T4GWY3"/>
<accession>A0A8T4GWY3</accession>
<evidence type="ECO:0000313" key="1">
    <source>
        <dbReference type="EMBL" id="MBP1986970.1"/>
    </source>
</evidence>
<dbReference type="RefSeq" id="WP_209491262.1">
    <property type="nucleotide sequence ID" value="NZ_JAGGLC010000003.1"/>
</dbReference>
<comment type="caution">
    <text evidence="1">The sequence shown here is derived from an EMBL/GenBank/DDBJ whole genome shotgun (WGS) entry which is preliminary data.</text>
</comment>
<dbReference type="EMBL" id="JAGGLC010000003">
    <property type="protein sequence ID" value="MBP1986970.1"/>
    <property type="molecule type" value="Genomic_DNA"/>
</dbReference>
<keyword evidence="2" id="KW-1185">Reference proteome</keyword>
<reference evidence="1" key="1">
    <citation type="submission" date="2021-03" db="EMBL/GenBank/DDBJ databases">
        <title>Genomic Encyclopedia of Type Strains, Phase IV (KMG-IV): sequencing the most valuable type-strain genomes for metagenomic binning, comparative biology and taxonomic classification.</title>
        <authorList>
            <person name="Goeker M."/>
        </authorList>
    </citation>
    <scope>NUCLEOTIDE SEQUENCE</scope>
    <source>
        <strain evidence="1">DSM 26232</strain>
    </source>
</reference>
<proteinExistence type="predicted"/>
<evidence type="ECO:0000313" key="2">
    <source>
        <dbReference type="Proteomes" id="UP000823736"/>
    </source>
</evidence>
<organism evidence="1 2">
    <name type="scientific">Halolamina salifodinae</name>
    <dbReference type="NCBI Taxonomy" id="1202767"/>
    <lineage>
        <taxon>Archaea</taxon>
        <taxon>Methanobacteriati</taxon>
        <taxon>Methanobacteriota</taxon>
        <taxon>Stenosarchaea group</taxon>
        <taxon>Halobacteria</taxon>
        <taxon>Halobacteriales</taxon>
        <taxon>Haloferacaceae</taxon>
    </lineage>
</organism>
<dbReference type="OrthoDB" id="377036at2157"/>